<evidence type="ECO:0000256" key="1">
    <source>
        <dbReference type="ARBA" id="ARBA00023015"/>
    </source>
</evidence>
<dbReference type="GO" id="GO:0003700">
    <property type="term" value="F:DNA-binding transcription factor activity"/>
    <property type="evidence" value="ECO:0007669"/>
    <property type="project" value="InterPro"/>
</dbReference>
<accession>A0A0A0DBK2</accession>
<dbReference type="EMBL" id="JANX01000001">
    <property type="protein sequence ID" value="KGM36101.1"/>
    <property type="molecule type" value="Genomic_DNA"/>
</dbReference>
<evidence type="ECO:0000259" key="4">
    <source>
        <dbReference type="PROSITE" id="PS51032"/>
    </source>
</evidence>
<evidence type="ECO:0000313" key="6">
    <source>
        <dbReference type="Proteomes" id="UP000029995"/>
    </source>
</evidence>
<dbReference type="GO" id="GO:0003677">
    <property type="term" value="F:DNA binding"/>
    <property type="evidence" value="ECO:0007669"/>
    <property type="project" value="UniProtKB-KW"/>
</dbReference>
<sequence length="168" mass="19277">MSDSLTLERFHELLTFDPETGIFRWKGVKARGRRQKPGEIAGHIHDTGHRRITIDGQFYYAHRLAWFVTYGVWPTGDLDHKSNNPDHNPTDNLRPATRTLNNANQKIRSDNTSGCKGVYKPTGRKKWTARAGRKYLGTFDLKEEAAAAYDAEARRLYGPYARTNEDLR</sequence>
<evidence type="ECO:0000256" key="3">
    <source>
        <dbReference type="ARBA" id="ARBA00023163"/>
    </source>
</evidence>
<dbReference type="InterPro" id="IPR016177">
    <property type="entry name" value="DNA-bd_dom_sf"/>
</dbReference>
<organism evidence="5 6">
    <name type="scientific">Inquilinus limosus MP06</name>
    <dbReference type="NCBI Taxonomy" id="1398085"/>
    <lineage>
        <taxon>Bacteria</taxon>
        <taxon>Pseudomonadati</taxon>
        <taxon>Pseudomonadota</taxon>
        <taxon>Alphaproteobacteria</taxon>
        <taxon>Rhodospirillales</taxon>
        <taxon>Rhodospirillaceae</taxon>
        <taxon>Inquilinus</taxon>
    </lineage>
</organism>
<dbReference type="SUPFAM" id="SSF54060">
    <property type="entry name" value="His-Me finger endonucleases"/>
    <property type="match status" value="1"/>
</dbReference>
<dbReference type="InterPro" id="IPR003615">
    <property type="entry name" value="HNH_nuc"/>
</dbReference>
<dbReference type="AlphaFoldDB" id="A0A0A0DBK2"/>
<reference evidence="5 6" key="1">
    <citation type="submission" date="2014-01" db="EMBL/GenBank/DDBJ databases">
        <title>Genome sequence determination for a cystic fibrosis isolate, Inquilinus limosus.</title>
        <authorList>
            <person name="Pino M."/>
            <person name="Di Conza J."/>
            <person name="Gutkind G."/>
        </authorList>
    </citation>
    <scope>NUCLEOTIDE SEQUENCE [LARGE SCALE GENOMIC DNA]</scope>
    <source>
        <strain evidence="5 6">MP06</strain>
    </source>
</reference>
<dbReference type="SMART" id="SM00380">
    <property type="entry name" value="AP2"/>
    <property type="match status" value="1"/>
</dbReference>
<keyword evidence="2" id="KW-0238">DNA-binding</keyword>
<feature type="domain" description="AP2/ERF" evidence="4">
    <location>
        <begin position="24"/>
        <end position="166"/>
    </location>
</feature>
<dbReference type="Gene3D" id="3.30.730.10">
    <property type="entry name" value="AP2/ERF domain"/>
    <property type="match status" value="1"/>
</dbReference>
<dbReference type="RefSeq" id="WP_034830404.1">
    <property type="nucleotide sequence ID" value="NZ_JANX01000001.1"/>
</dbReference>
<gene>
    <name evidence="5" type="ORF">P409_00170</name>
</gene>
<dbReference type="Pfam" id="PF13392">
    <property type="entry name" value="HNH_3"/>
    <property type="match status" value="1"/>
</dbReference>
<dbReference type="SUPFAM" id="SSF54171">
    <property type="entry name" value="DNA-binding domain"/>
    <property type="match status" value="1"/>
</dbReference>
<dbReference type="PROSITE" id="PS51032">
    <property type="entry name" value="AP2_ERF"/>
    <property type="match status" value="1"/>
</dbReference>
<name>A0A0A0DBK2_9PROT</name>
<comment type="caution">
    <text evidence="5">The sequence shown here is derived from an EMBL/GenBank/DDBJ whole genome shotgun (WGS) entry which is preliminary data.</text>
</comment>
<dbReference type="InterPro" id="IPR044925">
    <property type="entry name" value="His-Me_finger_sf"/>
</dbReference>
<evidence type="ECO:0000313" key="5">
    <source>
        <dbReference type="EMBL" id="KGM36101.1"/>
    </source>
</evidence>
<evidence type="ECO:0000256" key="2">
    <source>
        <dbReference type="ARBA" id="ARBA00023125"/>
    </source>
</evidence>
<proteinExistence type="predicted"/>
<dbReference type="InterPro" id="IPR001471">
    <property type="entry name" value="AP2/ERF_dom"/>
</dbReference>
<keyword evidence="3" id="KW-0804">Transcription</keyword>
<dbReference type="InterPro" id="IPR036955">
    <property type="entry name" value="AP2/ERF_dom_sf"/>
</dbReference>
<dbReference type="OrthoDB" id="388551at2"/>
<dbReference type="Proteomes" id="UP000029995">
    <property type="component" value="Unassembled WGS sequence"/>
</dbReference>
<keyword evidence="1" id="KW-0805">Transcription regulation</keyword>
<protein>
    <recommendedName>
        <fullName evidence="4">AP2/ERF domain-containing protein</fullName>
    </recommendedName>
</protein>